<dbReference type="InterPro" id="IPR020841">
    <property type="entry name" value="PKS_Beta-ketoAc_synthase_dom"/>
</dbReference>
<dbReference type="Pfam" id="PF08990">
    <property type="entry name" value="Docking"/>
    <property type="match status" value="1"/>
</dbReference>
<dbReference type="CDD" id="cd00833">
    <property type="entry name" value="PKS"/>
    <property type="match status" value="2"/>
</dbReference>
<comment type="pathway">
    <text evidence="2">Antibiotic biosynthesis.</text>
</comment>
<dbReference type="PROSITE" id="PS00606">
    <property type="entry name" value="KS3_1"/>
    <property type="match status" value="2"/>
</dbReference>
<dbReference type="Pfam" id="PF08659">
    <property type="entry name" value="KR"/>
    <property type="match status" value="2"/>
</dbReference>
<dbReference type="InterPro" id="IPR036291">
    <property type="entry name" value="NAD(P)-bd_dom_sf"/>
</dbReference>
<feature type="active site" description="Proton acceptor; for dehydratase activity" evidence="9">
    <location>
        <position position="2717"/>
    </location>
</feature>
<keyword evidence="3" id="KW-0596">Phosphopantetheine</keyword>
<dbReference type="InterPro" id="IPR013968">
    <property type="entry name" value="PKS_KR"/>
</dbReference>
<feature type="active site" description="Proton acceptor; for dehydratase activity" evidence="9">
    <location>
        <position position="972"/>
    </location>
</feature>
<feature type="domain" description="Carrier" evidence="11">
    <location>
        <begin position="3495"/>
        <end position="3570"/>
    </location>
</feature>
<dbReference type="GO" id="GO:0006633">
    <property type="term" value="P:fatty acid biosynthetic process"/>
    <property type="evidence" value="ECO:0007669"/>
    <property type="project" value="InterPro"/>
</dbReference>
<evidence type="ECO:0000256" key="8">
    <source>
        <dbReference type="ARBA" id="ARBA00023315"/>
    </source>
</evidence>
<dbReference type="Pfam" id="PF22953">
    <property type="entry name" value="SpnB_Rossmann"/>
    <property type="match status" value="1"/>
</dbReference>
<feature type="compositionally biased region" description="Acidic residues" evidence="10">
    <location>
        <begin position="465"/>
        <end position="479"/>
    </location>
</feature>
<dbReference type="PROSITE" id="PS52004">
    <property type="entry name" value="KS3_2"/>
    <property type="match status" value="2"/>
</dbReference>
<dbReference type="GO" id="GO:0004312">
    <property type="term" value="F:fatty acid synthase activity"/>
    <property type="evidence" value="ECO:0007669"/>
    <property type="project" value="TreeGrafter"/>
</dbReference>
<dbReference type="SUPFAM" id="SSF53901">
    <property type="entry name" value="Thiolase-like"/>
    <property type="match status" value="2"/>
</dbReference>
<evidence type="ECO:0000256" key="5">
    <source>
        <dbReference type="ARBA" id="ARBA00022679"/>
    </source>
</evidence>
<dbReference type="SUPFAM" id="SSF52151">
    <property type="entry name" value="FabD/lysophospholipase-like"/>
    <property type="match status" value="2"/>
</dbReference>
<dbReference type="EMBL" id="LC208006">
    <property type="protein sequence ID" value="BAW35659.1"/>
    <property type="molecule type" value="Genomic_DNA"/>
</dbReference>
<evidence type="ECO:0000313" key="14">
    <source>
        <dbReference type="EMBL" id="BAW35659.1"/>
    </source>
</evidence>
<keyword evidence="4" id="KW-0597">Phosphoprotein</keyword>
<feature type="region of interest" description="Disordered" evidence="10">
    <location>
        <begin position="463"/>
        <end position="492"/>
    </location>
</feature>
<dbReference type="InterPro" id="IPR020807">
    <property type="entry name" value="PKS_DH"/>
</dbReference>
<dbReference type="Pfam" id="PF14765">
    <property type="entry name" value="PS-DH"/>
    <property type="match status" value="2"/>
</dbReference>
<dbReference type="SMART" id="SM00827">
    <property type="entry name" value="PKS_AT"/>
    <property type="match status" value="2"/>
</dbReference>
<dbReference type="FunFam" id="3.40.366.10:FF:000002">
    <property type="entry name" value="Probable polyketide synthase 2"/>
    <property type="match status" value="2"/>
</dbReference>
<dbReference type="FunFam" id="1.10.1200.10:FF:000007">
    <property type="entry name" value="Probable polyketide synthase pks17"/>
    <property type="match status" value="2"/>
</dbReference>
<evidence type="ECO:0000256" key="6">
    <source>
        <dbReference type="ARBA" id="ARBA00023194"/>
    </source>
</evidence>
<dbReference type="Gene3D" id="1.10.1200.10">
    <property type="entry name" value="ACP-like"/>
    <property type="match status" value="2"/>
</dbReference>
<feature type="region of interest" description="N-terminal hotdog fold" evidence="9">
    <location>
        <begin position="2685"/>
        <end position="2809"/>
    </location>
</feature>
<sequence>MNEEKLRYFLKRVTADLHETRRRLQEAESADQEPIAIVGMSCRYPGGVRSPEELWQLVLNGRDAISGFPTDRGWDVERLFDDDPDQQGTSYVSEGGFLHDANYFDPAFFGISPREALAMDPQQRLLLETTWEAFERAGIDPASVRGSRTGVFAGVMYHDYTARLRAVPEGVEGYLGTGGSSSIASGRVAYTFGLEGPAVTVDTACSSSLVTLHLAVQALRNGECSLALAGGVTVMPTPGTFTEFSRQRGLSFDGRCKSFAAAADGTGWGEGVGMLLVERLSDARRNGHTVLAVVRGSAVNQDGASNGLTAPNGPSQQRVIRQALANARLTAADVDVVEAHGTGTTLGDPIEAQALLATYGKDRPAEDQPLWLGSIKSNIGHTQAAAGVAGIIKMVMAMRHGVLPRTLHVDEPSPHVDWSAGAVSLLTEAREWPETGGRPRRAGISSFGISGTNAHVIVEQPTLGEPEEEQPETAPEDAEATAGSDPTSHPVYPWLLSARSEQALRAQADRLLAHVRENPGLDPTDIAYSLATTRSALETRAALIAGDRRTFLDHLSEVAAGESPTAVSHGRTDARGKLAFLFTGQGSQRPGMGRELYDAYPVFAEALDEISQQFELPLQDVVFGDDVSGLLDRTAYTQPALFAIEVALFRLLESWGVRPDFVSGHSIGEVAAAHCAGVLSLEDACTLVAARGRLMQELPGGVGAMVAVQATEDEVTPLLTADAVSIAAVNGPASVVIAGDEAAVLAISEAFEAQGRKTRRLTVSHAFHSPHMDGMLDAFREVAEGLSYAPPRIPIVSNLTGAVASADEITSPGFWVRHVRESVRFLDGVRTLEAQNVTTFVELGPDGVLSAMGQECVTGDGDQAFLPVLRKGRSEAESLTVALGAAHVRGVAVDWTAYFSGTGAQRVDLPTYAFQHEHYWLDAGTPVGDVTSMGLRSADHPLLGAAVSLADADGFLFTGRLSRETQPWLADHAVMGTVLLPGTAFVELALRAGEQVGCDRIEELTLEAPLVLPEHGGTELQLTVGAPDATGRRSVAFHSRSDQAAAEEPWLRHATGVVMEGGTDASFDLSVWPPEGAEPVEVAGLYEGLAASGFAYGPVFQGLRAVWRRGEEAFAEVDLPEGAEGAFGVHPALLDAVLHAIGLGGLLADTGQGRLPFAWSGVSLHAVGATTLRVRLSRGQGQDSVGLSVADAEGRPVVSVESLVLRPVSPEQLRGPGEGAGESLFGVEWVPVEVGSGAEPEGGWVLVDHRELAALDVVPGTIVVDGVCSGGELESADSVHGAVRDALAAVQMWLAEERFSRSRLVVVTRGLAGAAVRGLVRSAQSENPGRLVVLDVDESVSGIEPAWLTLAEQELSVGADGVRAPRLVRARVGGDAEAASWSPAGTVLVTGAGGQLGGLFARHLVAERGVRRLLLVSRRGDQAPGAAGLTAELEALGAEVAWAACDVGDRTALAGVLASVPSEHPLTGVVHTAGVLDDGVIGSLTPERVAAVLRPKVDAAWNLHELTRELDLSAFVLFSSAAGVFGAAGQGNYAAANTFLDALAEHRHGLGLPALSLAWGLWEADATPTPTPASSDEATGTGMGRSADADRLQRGGVTALTADEGLALFDAAEGSSAALLVPMRLDLPGLRAQAASTGMLPPLLRSLVRVPAPTRRTAATAATTAPSGALAQRLAALPAPERGKVVLELVRTQVAAVLGLAGPDAVEPLRAFNEVGFDSLTALELRNRLNAATEVRLPATLIFDYPTPTVLAEYLTTEVLGTSAEAAAPVTAATGAADDEPIAIVAMSCRYPGDVRSPEDLWTLVTEGRDAITGLPTDRGWDVEGLFDPDPDRPGTSYTRDGGFLHDAHHFDPVFFGISPREALATDPQQRLLLETTWEAFERAGIDPASVRGSRTGVFAGVMYNDYGTLLHRAPDGLEGYMGTASSGSVASGRVAYTFGLEGPAVTVDTACSSSLVTLHLAVQALRNGECSLALAGGVTVMATPGTFVAFSRQRGLATDGRCKPFAAAADGTAWGEGVGMLLVERLSDARRNGHPVLAVVRGSAINQDGASNGLTAPNGPSQQRVIRQALANARLTAADVDVVEAHGTGTTLGDPIEAQALLATYGKDRPAEDQPLWLGSIKSNFGHTQAAAGVAGIIKMVMAMRHGVLPRTLHVDEPSPHVDWSAGAVSLLTEAREWPDTGRPRRAGISSFGISGTNAHTIIEEAPASEQTDETKQTDETEQIQQSDSAAQPPKLLPWPVSGRTPEALRAQAERLHAHVSEHPELGPLDIGYSLAVHRAAFDHRAVVVAGERDDFLRALTALADGELSPRLAEGAPVPGKLAFLFTGQGSQRPGMGRELYDAYPVFAEALDEISQQFELPLQDVVFGDDVSGLLDRTAYTQPALFAIEVALFRLLESWGVRPDFVSGHSIGEVAAAHCAGVLSLEDACTLVAARGRLMQELPGGVGAMVAVQATEDEVTPLLTADAVSIAAVNGPASVVIAGDEAAVLAISEAFEAQGRKTKRLTVSHAFHSPHMDGMLDAFREVAEGLSYAPPRIPIVSNLTGAVASADEITSPGFWVRHVRESVRFLDGVRTLEAQNVTTFVELGPDGVLSAMGQECVTGDGDQAFLPVLRKGRSEAESLTVALGAAHVRGVAVDWAAYFSGTGAQRVDLPTYAFQHERYWIDVPLTAGDVTSAGLGAADHPLLGAAVELPEQGGYVLTGRLSLHTHPWLGDHAVAGSVILPGTAFVELAVRAGEQAGCDRVEELTLEAPLPLPERGAVVLRLSVGEADDSGRRSVALHSRPEEAVDEPWLRHASGVLATADPAASQEPSPEPDFAVWPPAGATALDVGDLYESFAMAGFGYGPAFQGLRAAWRRGDEIFAELALPEDQHQDAARFGLHPALLDSALHGLALGEFTGSADDGGTGRLRLPFSWSGVTLHAVGASSLRVRIAPAGPADATGQTDPAAPAGNGAVSLRAADETGVLVASVEGLTLRTVDPARLPAAGGGGFHDALFLVEWTKAPASVTSPDGAGRWAVVGADHLKLATALEASGVSVDTYADLGALAGVVAAGKPAPELVLVPRGPDAAASVGDVLAGAVRQATHEALSLVQSWLADETFHGTRLAFVTRGAVAAPAGDGTPGDPAQAALWGLLRSAQTENPGRFLLVDIDEHDSSYSALPGAAACGQEQLAVREGTLYAPRLARLPKAAEPTTAPFDPTGTVLVTGGTGALGALLARHLVAERGVRHLLLTSRRGMRAEGAAELVAELTALGANVRVAECDVSDRAGVHALLASVPDAHPLTAVVHTAGVLDDGLVPSLTPERVDTVFRPKADAALHLHEATRRLDLAAFVLFSSAAGTFGTPGQANYAAANAFLDALARQRRAEGLPAVSIAWGLWEQRSAMTGELSEADLRRMARSGVLPLSSRRGLELFDTACRADADADASRAALVAVGLDTGALRAQAAAGALPALLRGLVRGVPRRAARTAGAADPGAPADLLRRLAAMTGPEQERALLDVVRAQAAVVLGYAAPEEVGAAREFLELGVDSLTAVELRNRLVAATGLRLPPTLLFDHPTPELAARHLRAALAAGTGSQGAAAEGISGTAGAGEGTSGAEAVAVGDSPAPGTDSPAGGMFGPMLHRAAELGASGEFMGLLMEASRYRPSFASAAELRTAPRMVRLAQGDDEPALVCFSSILSISGPHQYARFAAAFRGRRDLWALAAPGFLAGEQVPGGTEAVIEAQAEAVLRQAGGRPVVLLGHSSGGMLAHAVAERLESAGNGPRAVVLIDIYSHDDDAIVGIQPGLSSGMNERQESYVPVDDNRLLAMGAYFRLFGGWKPRPVEAPTLLVRAGERLFDWTRDAGSGNGDGDWRSYWDLEHTAVDVPGNHFTMMEQHADATAHAVDDWLTGLR</sequence>
<dbReference type="SMART" id="SM00824">
    <property type="entry name" value="PKS_TE"/>
    <property type="match status" value="1"/>
</dbReference>
<feature type="region of interest" description="C-terminal hotdog fold" evidence="9">
    <location>
        <begin position="2827"/>
        <end position="2986"/>
    </location>
</feature>
<dbReference type="PROSITE" id="PS00012">
    <property type="entry name" value="PHOSPHOPANTETHEINE"/>
    <property type="match status" value="2"/>
</dbReference>
<dbReference type="SUPFAM" id="SSF55048">
    <property type="entry name" value="Probable ACP-binding domain of malonyl-CoA ACP transacylase"/>
    <property type="match status" value="2"/>
</dbReference>
<dbReference type="InterPro" id="IPR001031">
    <property type="entry name" value="Thioesterase"/>
</dbReference>
<reference evidence="14" key="1">
    <citation type="journal article" date="2017" name="Angew. Chem. Int. Ed. Engl.">
        <title>Characterization of Giant Modular PKSs Provides Insight into Genetic Mechanism for Structural Diversification of Aminopolyol Polyketides.</title>
        <authorList>
            <person name="Zhang L."/>
            <person name="Hashimoto T."/>
            <person name="Qin B."/>
            <person name="Hashimoto J."/>
            <person name="Kozone I."/>
            <person name="Kawahara I."/>
            <person name="Okada M."/>
            <person name="Awakawa T."/>
            <person name="Ito T."/>
            <person name="Asakawa Y."/>
            <person name="Ueki M."/>
            <person name="Takahashi S."/>
            <person name="Osada H."/>
            <person name="Wakimoto T."/>
            <person name="Ikeda H."/>
            <person name="Shin-ya K."/>
            <person name="Abe I."/>
        </authorList>
    </citation>
    <scope>NUCLEOTIDE SEQUENCE</scope>
    <source>
        <strain evidence="14">NR0557</strain>
    </source>
</reference>
<dbReference type="Pfam" id="PF00698">
    <property type="entry name" value="Acyl_transf_1"/>
    <property type="match status" value="2"/>
</dbReference>
<dbReference type="InterPro" id="IPR055123">
    <property type="entry name" value="SpnB-like_Rossmann"/>
</dbReference>
<dbReference type="PROSITE" id="PS50075">
    <property type="entry name" value="CARRIER"/>
    <property type="match status" value="2"/>
</dbReference>
<dbReference type="PROSITE" id="PS52019">
    <property type="entry name" value="PKS_MFAS_DH"/>
    <property type="match status" value="2"/>
</dbReference>
<dbReference type="SMART" id="SM00823">
    <property type="entry name" value="PKS_PP"/>
    <property type="match status" value="2"/>
</dbReference>
<dbReference type="InterPro" id="IPR016035">
    <property type="entry name" value="Acyl_Trfase/lysoPLipase"/>
</dbReference>
<keyword evidence="5" id="KW-0808">Transferase</keyword>
<dbReference type="InterPro" id="IPR049900">
    <property type="entry name" value="PKS_mFAS_DH"/>
</dbReference>
<feature type="region of interest" description="N-terminal hotdog fold" evidence="9">
    <location>
        <begin position="940"/>
        <end position="1065"/>
    </location>
</feature>
<dbReference type="InterPro" id="IPR014043">
    <property type="entry name" value="Acyl_transferase_dom"/>
</dbReference>
<evidence type="ECO:0000256" key="4">
    <source>
        <dbReference type="ARBA" id="ARBA00022553"/>
    </source>
</evidence>
<dbReference type="InterPro" id="IPR042104">
    <property type="entry name" value="PKS_dehydratase_sf"/>
</dbReference>
<dbReference type="Gene3D" id="3.40.47.10">
    <property type="match status" value="2"/>
</dbReference>
<dbReference type="PANTHER" id="PTHR43775:SF51">
    <property type="entry name" value="INACTIVE PHENOLPHTHIOCEROL SYNTHESIS POLYKETIDE SYNTHASE TYPE I PKS1-RELATED"/>
    <property type="match status" value="1"/>
</dbReference>
<dbReference type="SMART" id="SM01294">
    <property type="entry name" value="PKS_PP_betabranch"/>
    <property type="match status" value="2"/>
</dbReference>
<dbReference type="Pfam" id="PF02801">
    <property type="entry name" value="Ketoacyl-synt_C"/>
    <property type="match status" value="2"/>
</dbReference>
<keyword evidence="8" id="KW-0012">Acyltransferase</keyword>
<feature type="region of interest" description="C-terminal hotdog fold" evidence="9">
    <location>
        <begin position="1077"/>
        <end position="1214"/>
    </location>
</feature>
<feature type="region of interest" description="Disordered" evidence="10">
    <location>
        <begin position="3580"/>
        <end position="3614"/>
    </location>
</feature>
<dbReference type="InterPro" id="IPR020806">
    <property type="entry name" value="PKS_PP-bd"/>
</dbReference>
<evidence type="ECO:0000259" key="12">
    <source>
        <dbReference type="PROSITE" id="PS52004"/>
    </source>
</evidence>
<name>A0A1L7P0F2_9ACTN</name>
<proteinExistence type="predicted"/>
<accession>A0A1L7P0F2</accession>
<feature type="domain" description="Ketosynthase family 3 (KS3)" evidence="12">
    <location>
        <begin position="1779"/>
        <end position="2206"/>
    </location>
</feature>
<dbReference type="InterPro" id="IPR050091">
    <property type="entry name" value="PKS_NRPS_Biosynth_Enz"/>
</dbReference>
<feature type="active site" description="Proton donor; for dehydratase activity" evidence="9">
    <location>
        <position position="2888"/>
    </location>
</feature>
<protein>
    <submittedName>
        <fullName evidence="14">Modular polyketide synthase</fullName>
    </submittedName>
</protein>
<dbReference type="Gene3D" id="3.10.129.110">
    <property type="entry name" value="Polyketide synthase dehydratase"/>
    <property type="match status" value="2"/>
</dbReference>
<feature type="domain" description="Carrier" evidence="11">
    <location>
        <begin position="1684"/>
        <end position="1759"/>
    </location>
</feature>
<feature type="active site" description="Proton donor; for dehydratase activity" evidence="9">
    <location>
        <position position="1135"/>
    </location>
</feature>
<dbReference type="InterPro" id="IPR009081">
    <property type="entry name" value="PP-bd_ACP"/>
</dbReference>
<dbReference type="InterPro" id="IPR014030">
    <property type="entry name" value="Ketoacyl_synth_N"/>
</dbReference>
<evidence type="ECO:0000256" key="9">
    <source>
        <dbReference type="PROSITE-ProRule" id="PRU01363"/>
    </source>
</evidence>
<evidence type="ECO:0000256" key="2">
    <source>
        <dbReference type="ARBA" id="ARBA00004792"/>
    </source>
</evidence>
<feature type="domain" description="PKS/mFAS DH" evidence="13">
    <location>
        <begin position="2685"/>
        <end position="2986"/>
    </location>
</feature>
<dbReference type="InterPro" id="IPR014031">
    <property type="entry name" value="Ketoacyl_synth_C"/>
</dbReference>
<dbReference type="SMART" id="SM00825">
    <property type="entry name" value="PKS_KS"/>
    <property type="match status" value="2"/>
</dbReference>
<evidence type="ECO:0000256" key="10">
    <source>
        <dbReference type="SAM" id="MobiDB-lite"/>
    </source>
</evidence>
<keyword evidence="7" id="KW-0511">Multifunctional enzyme</keyword>
<dbReference type="InterPro" id="IPR018201">
    <property type="entry name" value="Ketoacyl_synth_AS"/>
</dbReference>
<feature type="region of interest" description="Disordered" evidence="10">
    <location>
        <begin position="1567"/>
        <end position="1590"/>
    </location>
</feature>
<dbReference type="FunFam" id="3.40.47.10:FF:000019">
    <property type="entry name" value="Polyketide synthase type I"/>
    <property type="match status" value="2"/>
</dbReference>
<feature type="domain" description="Ketosynthase family 3 (KS3)" evidence="12">
    <location>
        <begin position="32"/>
        <end position="460"/>
    </location>
</feature>
<evidence type="ECO:0000256" key="1">
    <source>
        <dbReference type="ARBA" id="ARBA00001957"/>
    </source>
</evidence>
<dbReference type="Pfam" id="PF00975">
    <property type="entry name" value="Thioesterase"/>
    <property type="match status" value="1"/>
</dbReference>
<evidence type="ECO:0000259" key="11">
    <source>
        <dbReference type="PROSITE" id="PS50075"/>
    </source>
</evidence>
<evidence type="ECO:0000256" key="7">
    <source>
        <dbReference type="ARBA" id="ARBA00023268"/>
    </source>
</evidence>
<dbReference type="InterPro" id="IPR016039">
    <property type="entry name" value="Thiolase-like"/>
</dbReference>
<dbReference type="InterPro" id="IPR020802">
    <property type="entry name" value="TesA-like"/>
</dbReference>
<dbReference type="GO" id="GO:0004315">
    <property type="term" value="F:3-oxoacyl-[acyl-carrier-protein] synthase activity"/>
    <property type="evidence" value="ECO:0007669"/>
    <property type="project" value="InterPro"/>
</dbReference>
<dbReference type="InterPro" id="IPR015083">
    <property type="entry name" value="NorB/c/GfsB-D-like_docking"/>
</dbReference>
<dbReference type="GO" id="GO:0031177">
    <property type="term" value="F:phosphopantetheine binding"/>
    <property type="evidence" value="ECO:0007669"/>
    <property type="project" value="InterPro"/>
</dbReference>
<dbReference type="InterPro" id="IPR006162">
    <property type="entry name" value="Ppantetheine_attach_site"/>
</dbReference>
<dbReference type="SMART" id="SM00826">
    <property type="entry name" value="PKS_DH"/>
    <property type="match status" value="2"/>
</dbReference>
<dbReference type="Pfam" id="PF00550">
    <property type="entry name" value="PP-binding"/>
    <property type="match status" value="2"/>
</dbReference>
<dbReference type="InterPro" id="IPR036736">
    <property type="entry name" value="ACP-like_sf"/>
</dbReference>
<dbReference type="SUPFAM" id="SSF47336">
    <property type="entry name" value="ACP-like"/>
    <property type="match status" value="2"/>
</dbReference>
<dbReference type="InterPro" id="IPR032821">
    <property type="entry name" value="PKS_assoc"/>
</dbReference>
<dbReference type="Gene3D" id="3.40.50.1820">
    <property type="entry name" value="alpha/beta hydrolase"/>
    <property type="match status" value="1"/>
</dbReference>
<dbReference type="InterPro" id="IPR029058">
    <property type="entry name" value="AB_hydrolase_fold"/>
</dbReference>
<dbReference type="SUPFAM" id="SSF51735">
    <property type="entry name" value="NAD(P)-binding Rossmann-fold domains"/>
    <property type="match status" value="4"/>
</dbReference>
<comment type="cofactor">
    <cofactor evidence="1">
        <name>pantetheine 4'-phosphate</name>
        <dbReference type="ChEBI" id="CHEBI:47942"/>
    </cofactor>
</comment>
<dbReference type="InterPro" id="IPR049552">
    <property type="entry name" value="PKS_DH_N"/>
</dbReference>
<dbReference type="Gene3D" id="3.40.366.10">
    <property type="entry name" value="Malonyl-Coenzyme A Acyl Carrier Protein, domain 2"/>
    <property type="match status" value="2"/>
</dbReference>
<dbReference type="SMART" id="SM00822">
    <property type="entry name" value="PKS_KR"/>
    <property type="match status" value="2"/>
</dbReference>
<dbReference type="CDD" id="cd08956">
    <property type="entry name" value="KR_3_FAS_SDR_x"/>
    <property type="match status" value="2"/>
</dbReference>
<gene>
    <name evidence="14" type="primary">tfb9</name>
</gene>
<dbReference type="Pfam" id="PF00109">
    <property type="entry name" value="ketoacyl-synt"/>
    <property type="match status" value="2"/>
</dbReference>
<dbReference type="GO" id="GO:0033068">
    <property type="term" value="P:macrolide biosynthetic process"/>
    <property type="evidence" value="ECO:0007669"/>
    <property type="project" value="UniProtKB-ARBA"/>
</dbReference>
<dbReference type="InterPro" id="IPR057326">
    <property type="entry name" value="KR_dom"/>
</dbReference>
<dbReference type="Gene3D" id="3.30.70.3290">
    <property type="match status" value="2"/>
</dbReference>
<keyword evidence="6" id="KW-0045">Antibiotic biosynthesis</keyword>
<dbReference type="Pfam" id="PF16197">
    <property type="entry name" value="KAsynt_C_assoc"/>
    <property type="match status" value="2"/>
</dbReference>
<feature type="region of interest" description="Disordered" evidence="10">
    <location>
        <begin position="2206"/>
        <end position="2243"/>
    </location>
</feature>
<evidence type="ECO:0000259" key="13">
    <source>
        <dbReference type="PROSITE" id="PS52019"/>
    </source>
</evidence>
<feature type="domain" description="PKS/mFAS DH" evidence="13">
    <location>
        <begin position="940"/>
        <end position="1214"/>
    </location>
</feature>
<dbReference type="InterPro" id="IPR049551">
    <property type="entry name" value="PKS_DH_C"/>
</dbReference>
<evidence type="ECO:0000256" key="3">
    <source>
        <dbReference type="ARBA" id="ARBA00022450"/>
    </source>
</evidence>
<organism evidence="14">
    <name type="scientific">Streptomyces neyagawaensis</name>
    <dbReference type="NCBI Taxonomy" id="42238"/>
    <lineage>
        <taxon>Bacteria</taxon>
        <taxon>Bacillati</taxon>
        <taxon>Actinomycetota</taxon>
        <taxon>Actinomycetes</taxon>
        <taxon>Kitasatosporales</taxon>
        <taxon>Streptomycetaceae</taxon>
        <taxon>Streptomyces</taxon>
    </lineage>
</organism>
<dbReference type="Pfam" id="PF21089">
    <property type="entry name" value="PKS_DH_N"/>
    <property type="match status" value="2"/>
</dbReference>
<dbReference type="PANTHER" id="PTHR43775">
    <property type="entry name" value="FATTY ACID SYNTHASE"/>
    <property type="match status" value="1"/>
</dbReference>
<dbReference type="InterPro" id="IPR001227">
    <property type="entry name" value="Ac_transferase_dom_sf"/>
</dbReference>
<dbReference type="Gene3D" id="3.40.50.720">
    <property type="entry name" value="NAD(P)-binding Rossmann-like Domain"/>
    <property type="match status" value="2"/>
</dbReference>
<dbReference type="SUPFAM" id="SSF53474">
    <property type="entry name" value="alpha/beta-Hydrolases"/>
    <property type="match status" value="1"/>
</dbReference>
<dbReference type="InterPro" id="IPR016036">
    <property type="entry name" value="Malonyl_transacylase_ACP-bd"/>
</dbReference>